<evidence type="ECO:0000313" key="10">
    <source>
        <dbReference type="Proteomes" id="UP000255113"/>
    </source>
</evidence>
<evidence type="ECO:0000256" key="1">
    <source>
        <dbReference type="ARBA" id="ARBA00004651"/>
    </source>
</evidence>
<feature type="transmembrane region" description="Helical" evidence="7">
    <location>
        <begin position="280"/>
        <end position="297"/>
    </location>
</feature>
<feature type="transmembrane region" description="Helical" evidence="7">
    <location>
        <begin position="94"/>
        <end position="114"/>
    </location>
</feature>
<evidence type="ECO:0000256" key="5">
    <source>
        <dbReference type="ARBA" id="ARBA00022989"/>
    </source>
</evidence>
<keyword evidence="11" id="KW-1185">Reference proteome</keyword>
<evidence type="ECO:0000256" key="3">
    <source>
        <dbReference type="ARBA" id="ARBA00022475"/>
    </source>
</evidence>
<dbReference type="InterPro" id="IPR018383">
    <property type="entry name" value="UPF0324_pro"/>
</dbReference>
<proteinExistence type="inferred from homology"/>
<sequence>MQVFVDRINSFIPFKNWLLYRLCFLKLLEIMKNLSLIPGLLLTVLISVLASWVTQTQLAVQWHISALTLAIVLGILGGNTFYPYIEPQMKAGVLFAKGILLRCGIVLFGFRLTFQDISQVGLSALFADATVLILTFLLTCWVGIKWLKIDRQIVQLTASGCSICGAAAIMATEPIVKAPSYKVSVAVALIVIFGTLSMFLYPVLYPYLQAYLPDQAFGIYIGSTIHEVAQVYAAGANIGSQVADTAVISKMLRVMMLAPLLLALSYFLRKESGEQQGKIVIPYFALLFIGVAIFNSFNLLPQAVVSFLVQLDSILLMMVMAALGLTTNINSLKQAGTKPLLLGAIIWIWLIVGGLGINLVFTYLLG</sequence>
<organism evidence="8 10">
    <name type="scientific">Avibacterium gallinarum</name>
    <name type="common">Pasteurella gallinarum</name>
    <dbReference type="NCBI Taxonomy" id="755"/>
    <lineage>
        <taxon>Bacteria</taxon>
        <taxon>Pseudomonadati</taxon>
        <taxon>Pseudomonadota</taxon>
        <taxon>Gammaproteobacteria</taxon>
        <taxon>Pasteurellales</taxon>
        <taxon>Pasteurellaceae</taxon>
        <taxon>Avibacterium</taxon>
    </lineage>
</organism>
<reference evidence="9 11" key="2">
    <citation type="submission" date="2019-03" db="EMBL/GenBank/DDBJ databases">
        <title>Genomic Encyclopedia of Type Strains, Phase IV (KMG-IV): sequencing the most valuable type-strain genomes for metagenomic binning, comparative biology and taxonomic classification.</title>
        <authorList>
            <person name="Goeker M."/>
        </authorList>
    </citation>
    <scope>NUCLEOTIDE SEQUENCE [LARGE SCALE GENOMIC DNA]</scope>
    <source>
        <strain evidence="9 11">DSM 17481</strain>
    </source>
</reference>
<feature type="transmembrane region" description="Helical" evidence="7">
    <location>
        <begin position="34"/>
        <end position="54"/>
    </location>
</feature>
<accession>A0A379AZC7</accession>
<evidence type="ECO:0000313" key="9">
    <source>
        <dbReference type="EMBL" id="TDP27345.1"/>
    </source>
</evidence>
<dbReference type="Proteomes" id="UP000255113">
    <property type="component" value="Unassembled WGS sequence"/>
</dbReference>
<dbReference type="GO" id="GO:0005886">
    <property type="term" value="C:plasma membrane"/>
    <property type="evidence" value="ECO:0007669"/>
    <property type="project" value="UniProtKB-SubCell"/>
</dbReference>
<evidence type="ECO:0000256" key="2">
    <source>
        <dbReference type="ARBA" id="ARBA00007977"/>
    </source>
</evidence>
<keyword evidence="6 7" id="KW-0472">Membrane</keyword>
<evidence type="ECO:0000256" key="7">
    <source>
        <dbReference type="SAM" id="Phobius"/>
    </source>
</evidence>
<feature type="transmembrane region" description="Helical" evidence="7">
    <location>
        <begin position="340"/>
        <end position="365"/>
    </location>
</feature>
<keyword evidence="3" id="KW-1003">Cell membrane</keyword>
<comment type="similarity">
    <text evidence="2">Belongs to the UPF0324 family.</text>
</comment>
<evidence type="ECO:0000256" key="4">
    <source>
        <dbReference type="ARBA" id="ARBA00022692"/>
    </source>
</evidence>
<dbReference type="InterPro" id="IPR004630">
    <property type="entry name" value="UPF0324_YeiH-like"/>
</dbReference>
<dbReference type="PANTHER" id="PTHR30106">
    <property type="entry name" value="INNER MEMBRANE PROTEIN YEIH-RELATED"/>
    <property type="match status" value="1"/>
</dbReference>
<evidence type="ECO:0000313" key="11">
    <source>
        <dbReference type="Proteomes" id="UP000294683"/>
    </source>
</evidence>
<dbReference type="PANTHER" id="PTHR30106:SF2">
    <property type="entry name" value="UPF0324 INNER MEMBRANE PROTEIN YEIH"/>
    <property type="match status" value="1"/>
</dbReference>
<name>A0A379AZC7_AVIGA</name>
<feature type="transmembrane region" description="Helical" evidence="7">
    <location>
        <begin position="120"/>
        <end position="141"/>
    </location>
</feature>
<feature type="transmembrane region" description="Helical" evidence="7">
    <location>
        <begin position="183"/>
        <end position="205"/>
    </location>
</feature>
<dbReference type="EMBL" id="UGSQ01000003">
    <property type="protein sequence ID" value="SUB27110.1"/>
    <property type="molecule type" value="Genomic_DNA"/>
</dbReference>
<keyword evidence="4 7" id="KW-0812">Transmembrane</keyword>
<dbReference type="EMBL" id="SNXJ01000013">
    <property type="protein sequence ID" value="TDP27345.1"/>
    <property type="molecule type" value="Genomic_DNA"/>
</dbReference>
<protein>
    <submittedName>
        <fullName evidence="8 9">Membrane protein</fullName>
    </submittedName>
</protein>
<dbReference type="Pfam" id="PF03601">
    <property type="entry name" value="Cons_hypoth698"/>
    <property type="match status" value="1"/>
</dbReference>
<keyword evidence="5 7" id="KW-1133">Transmembrane helix</keyword>
<dbReference type="AlphaFoldDB" id="A0A379AZC7"/>
<dbReference type="Proteomes" id="UP000294683">
    <property type="component" value="Unassembled WGS sequence"/>
</dbReference>
<dbReference type="NCBIfam" id="TIGR00698">
    <property type="entry name" value="YeiH family putative sulfate export transporter"/>
    <property type="match status" value="1"/>
</dbReference>
<feature type="transmembrane region" description="Helical" evidence="7">
    <location>
        <begin position="60"/>
        <end position="82"/>
    </location>
</feature>
<reference evidence="8 10" key="1">
    <citation type="submission" date="2018-06" db="EMBL/GenBank/DDBJ databases">
        <authorList>
            <consortium name="Pathogen Informatics"/>
            <person name="Doyle S."/>
        </authorList>
    </citation>
    <scope>NUCLEOTIDE SEQUENCE [LARGE SCALE GENOMIC DNA]</scope>
    <source>
        <strain evidence="8 10">NCTC11188</strain>
    </source>
</reference>
<evidence type="ECO:0000313" key="8">
    <source>
        <dbReference type="EMBL" id="SUB27110.1"/>
    </source>
</evidence>
<comment type="subcellular location">
    <subcellularLocation>
        <location evidence="1">Cell membrane</location>
        <topology evidence="1">Multi-pass membrane protein</topology>
    </subcellularLocation>
</comment>
<feature type="transmembrane region" description="Helical" evidence="7">
    <location>
        <begin position="251"/>
        <end position="268"/>
    </location>
</feature>
<feature type="transmembrane region" description="Helical" evidence="7">
    <location>
        <begin position="303"/>
        <end position="328"/>
    </location>
</feature>
<gene>
    <name evidence="8" type="primary">yeiH</name>
    <name evidence="9" type="ORF">EV689_1133</name>
    <name evidence="8" type="ORF">NCTC11188_01475</name>
</gene>
<evidence type="ECO:0000256" key="6">
    <source>
        <dbReference type="ARBA" id="ARBA00023136"/>
    </source>
</evidence>